<keyword evidence="2" id="KW-1185">Reference proteome</keyword>
<dbReference type="RefSeq" id="WP_075064384.1">
    <property type="nucleotide sequence ID" value="NZ_LGCL01000043.1"/>
</dbReference>
<proteinExistence type="predicted"/>
<comment type="caution">
    <text evidence="1">The sequence shown here is derived from an EMBL/GenBank/DDBJ whole genome shotgun (WGS) entry which is preliminary data.</text>
</comment>
<protein>
    <recommendedName>
        <fullName evidence="3">Osmotically inducible protein OsmC</fullName>
    </recommendedName>
</protein>
<dbReference type="STRING" id="1134406.ADN00_17720"/>
<evidence type="ECO:0008006" key="3">
    <source>
        <dbReference type="Google" id="ProtNLM"/>
    </source>
</evidence>
<dbReference type="Pfam" id="PF02566">
    <property type="entry name" value="OsmC"/>
    <property type="match status" value="1"/>
</dbReference>
<evidence type="ECO:0000313" key="2">
    <source>
        <dbReference type="Proteomes" id="UP000050417"/>
    </source>
</evidence>
<dbReference type="PANTHER" id="PTHR34352">
    <property type="entry name" value="PROTEIN YHFA"/>
    <property type="match status" value="1"/>
</dbReference>
<evidence type="ECO:0000313" key="1">
    <source>
        <dbReference type="EMBL" id="KPL70884.1"/>
    </source>
</evidence>
<dbReference type="Gene3D" id="3.30.300.20">
    <property type="match status" value="1"/>
</dbReference>
<dbReference type="AlphaFoldDB" id="A0A0P6WM23"/>
<name>A0A0P6WM23_9CHLR</name>
<dbReference type="InterPro" id="IPR036102">
    <property type="entry name" value="OsmC/Ohrsf"/>
</dbReference>
<sequence length="136" mass="14644">MSSAQVRWIGGGKFVGVDSTQHSVVLSTPSEGIGMKPSEMLLVALASCTAVDVVSILEKRRKPLASLEIQATGEQDADPPWPFRKIHLKYILSGKDITPKDAETAIQLSEEKYCSVAATVRGVAEITTSYEILPLS</sequence>
<accession>A0A0P6WM23</accession>
<dbReference type="InterPro" id="IPR003718">
    <property type="entry name" value="OsmC/Ohr_fam"/>
</dbReference>
<dbReference type="OrthoDB" id="9804010at2"/>
<dbReference type="Proteomes" id="UP000050417">
    <property type="component" value="Unassembled WGS sequence"/>
</dbReference>
<gene>
    <name evidence="1" type="ORF">ADN00_17720</name>
</gene>
<dbReference type="PANTHER" id="PTHR34352:SF1">
    <property type="entry name" value="PROTEIN YHFA"/>
    <property type="match status" value="1"/>
</dbReference>
<dbReference type="InterPro" id="IPR015946">
    <property type="entry name" value="KH_dom-like_a/b"/>
</dbReference>
<dbReference type="SUPFAM" id="SSF82784">
    <property type="entry name" value="OsmC-like"/>
    <property type="match status" value="1"/>
</dbReference>
<dbReference type="EMBL" id="LGCL01000043">
    <property type="protein sequence ID" value="KPL70884.1"/>
    <property type="molecule type" value="Genomic_DNA"/>
</dbReference>
<reference evidence="1 2" key="1">
    <citation type="submission" date="2015-07" db="EMBL/GenBank/DDBJ databases">
        <title>Genome sequence of Ornatilinea apprima DSM 23815.</title>
        <authorList>
            <person name="Hemp J."/>
            <person name="Ward L.M."/>
            <person name="Pace L.A."/>
            <person name="Fischer W.W."/>
        </authorList>
    </citation>
    <scope>NUCLEOTIDE SEQUENCE [LARGE SCALE GENOMIC DNA]</scope>
    <source>
        <strain evidence="1 2">P3M-1</strain>
    </source>
</reference>
<organism evidence="1 2">
    <name type="scientific">Ornatilinea apprima</name>
    <dbReference type="NCBI Taxonomy" id="1134406"/>
    <lineage>
        <taxon>Bacteria</taxon>
        <taxon>Bacillati</taxon>
        <taxon>Chloroflexota</taxon>
        <taxon>Anaerolineae</taxon>
        <taxon>Anaerolineales</taxon>
        <taxon>Anaerolineaceae</taxon>
        <taxon>Ornatilinea</taxon>
    </lineage>
</organism>